<dbReference type="Pfam" id="PF00072">
    <property type="entry name" value="Response_reg"/>
    <property type="match status" value="1"/>
</dbReference>
<gene>
    <name evidence="9" type="ORF">OG442_07150</name>
</gene>
<dbReference type="EMBL" id="CP109495">
    <property type="protein sequence ID" value="WUX51334.1"/>
    <property type="molecule type" value="Genomic_DNA"/>
</dbReference>
<keyword evidence="10" id="KW-1185">Reference proteome</keyword>
<dbReference type="RefSeq" id="WP_329074979.1">
    <property type="nucleotide sequence ID" value="NZ_CP109495.1"/>
</dbReference>
<comment type="caution">
    <text evidence="5">Lacks conserved residue(s) required for the propagation of feature annotation.</text>
</comment>
<keyword evidence="3" id="KW-0238">DNA-binding</keyword>
<dbReference type="InterPro" id="IPR011006">
    <property type="entry name" value="CheY-like_superfamily"/>
</dbReference>
<dbReference type="SUPFAM" id="SSF46894">
    <property type="entry name" value="C-terminal effector domain of the bipartite response regulators"/>
    <property type="match status" value="1"/>
</dbReference>
<evidence type="ECO:0000313" key="9">
    <source>
        <dbReference type="EMBL" id="WUX51334.1"/>
    </source>
</evidence>
<dbReference type="InterPro" id="IPR016032">
    <property type="entry name" value="Sig_transdc_resp-reg_C-effctor"/>
</dbReference>
<dbReference type="PRINTS" id="PR00038">
    <property type="entry name" value="HTHLUXR"/>
</dbReference>
<dbReference type="SUPFAM" id="SSF52172">
    <property type="entry name" value="CheY-like"/>
    <property type="match status" value="1"/>
</dbReference>
<evidence type="ECO:0000259" key="8">
    <source>
        <dbReference type="PROSITE" id="PS50110"/>
    </source>
</evidence>
<evidence type="ECO:0000256" key="6">
    <source>
        <dbReference type="SAM" id="MobiDB-lite"/>
    </source>
</evidence>
<keyword evidence="2" id="KW-0805">Transcription regulation</keyword>
<sequence length="252" mass="26637">MPTVLIVGDQELQRLGYRLLLNSEPDLSPVGEAAGGAEAVRMTTVLRPDVVLMHILKPSTDSIDTVRRVARGDSPPHPCVLVLAPAGLDGYAWAVLAAGADALLPETIAPHELTAAIRAVVAGGAVIPPDLTRRLIDTVRRRAPTPAALPTERLGALSERERQVLAAIASGWSTIETADQLFIAPATVKSNVSRILAKIGARSRAQAVAFAYESGLTAPHATRSPLPSPGRAHPAPQGRPWTAPRCREEDEP</sequence>
<organism evidence="9 10">
    <name type="scientific">Streptomyces niveus</name>
    <name type="common">Streptomyces spheroides</name>
    <dbReference type="NCBI Taxonomy" id="193462"/>
    <lineage>
        <taxon>Bacteria</taxon>
        <taxon>Bacillati</taxon>
        <taxon>Actinomycetota</taxon>
        <taxon>Actinomycetes</taxon>
        <taxon>Kitasatosporales</taxon>
        <taxon>Streptomycetaceae</taxon>
        <taxon>Streptomyces</taxon>
    </lineage>
</organism>
<dbReference type="InterPro" id="IPR000792">
    <property type="entry name" value="Tscrpt_reg_LuxR_C"/>
</dbReference>
<accession>A0ABZ2A1N1</accession>
<name>A0ABZ2A1N1_STRNV</name>
<dbReference type="SMART" id="SM00421">
    <property type="entry name" value="HTH_LUXR"/>
    <property type="match status" value="1"/>
</dbReference>
<dbReference type="PROSITE" id="PS50043">
    <property type="entry name" value="HTH_LUXR_2"/>
    <property type="match status" value="1"/>
</dbReference>
<dbReference type="Pfam" id="PF00196">
    <property type="entry name" value="GerE"/>
    <property type="match status" value="1"/>
</dbReference>
<dbReference type="InterPro" id="IPR058245">
    <property type="entry name" value="NreC/VraR/RcsB-like_REC"/>
</dbReference>
<evidence type="ECO:0000256" key="2">
    <source>
        <dbReference type="ARBA" id="ARBA00023015"/>
    </source>
</evidence>
<reference evidence="9" key="1">
    <citation type="submission" date="2022-10" db="EMBL/GenBank/DDBJ databases">
        <title>The complete genomes of actinobacterial strains from the NBC collection.</title>
        <authorList>
            <person name="Joergensen T.S."/>
            <person name="Alvarez Arevalo M."/>
            <person name="Sterndorff E.B."/>
            <person name="Faurdal D."/>
            <person name="Vuksanovic O."/>
            <person name="Mourched A.-S."/>
            <person name="Charusanti P."/>
            <person name="Shaw S."/>
            <person name="Blin K."/>
            <person name="Weber T."/>
        </authorList>
    </citation>
    <scope>NUCLEOTIDE SEQUENCE</scope>
    <source>
        <strain evidence="9">NBC_01432</strain>
    </source>
</reference>
<dbReference type="CDD" id="cd17535">
    <property type="entry name" value="REC_NarL-like"/>
    <property type="match status" value="1"/>
</dbReference>
<dbReference type="PANTHER" id="PTHR43214:SF24">
    <property type="entry name" value="TRANSCRIPTIONAL REGULATORY PROTEIN NARL-RELATED"/>
    <property type="match status" value="1"/>
</dbReference>
<dbReference type="Gene3D" id="3.40.50.2300">
    <property type="match status" value="1"/>
</dbReference>
<evidence type="ECO:0000256" key="5">
    <source>
        <dbReference type="PROSITE-ProRule" id="PRU00169"/>
    </source>
</evidence>
<dbReference type="InterPro" id="IPR001789">
    <property type="entry name" value="Sig_transdc_resp-reg_receiver"/>
</dbReference>
<keyword evidence="1" id="KW-0597">Phosphoprotein</keyword>
<evidence type="ECO:0000256" key="1">
    <source>
        <dbReference type="ARBA" id="ARBA00022553"/>
    </source>
</evidence>
<dbReference type="Proteomes" id="UP001432209">
    <property type="component" value="Chromosome"/>
</dbReference>
<evidence type="ECO:0000256" key="4">
    <source>
        <dbReference type="ARBA" id="ARBA00023163"/>
    </source>
</evidence>
<dbReference type="InterPro" id="IPR039420">
    <property type="entry name" value="WalR-like"/>
</dbReference>
<dbReference type="SMART" id="SM00448">
    <property type="entry name" value="REC"/>
    <property type="match status" value="1"/>
</dbReference>
<dbReference type="PANTHER" id="PTHR43214">
    <property type="entry name" value="TWO-COMPONENT RESPONSE REGULATOR"/>
    <property type="match status" value="1"/>
</dbReference>
<protein>
    <submittedName>
        <fullName evidence="9">Response regulator transcription factor</fullName>
    </submittedName>
</protein>
<feature type="domain" description="Response regulatory" evidence="8">
    <location>
        <begin position="3"/>
        <end position="121"/>
    </location>
</feature>
<evidence type="ECO:0000313" key="10">
    <source>
        <dbReference type="Proteomes" id="UP001432209"/>
    </source>
</evidence>
<keyword evidence="4" id="KW-0804">Transcription</keyword>
<dbReference type="CDD" id="cd06170">
    <property type="entry name" value="LuxR_C_like"/>
    <property type="match status" value="1"/>
</dbReference>
<dbReference type="PROSITE" id="PS50110">
    <property type="entry name" value="RESPONSE_REGULATORY"/>
    <property type="match status" value="1"/>
</dbReference>
<feature type="region of interest" description="Disordered" evidence="6">
    <location>
        <begin position="218"/>
        <end position="252"/>
    </location>
</feature>
<evidence type="ECO:0000256" key="3">
    <source>
        <dbReference type="ARBA" id="ARBA00023125"/>
    </source>
</evidence>
<proteinExistence type="predicted"/>
<feature type="domain" description="HTH luxR-type" evidence="7">
    <location>
        <begin position="150"/>
        <end position="215"/>
    </location>
</feature>
<evidence type="ECO:0000259" key="7">
    <source>
        <dbReference type="PROSITE" id="PS50043"/>
    </source>
</evidence>